<dbReference type="InterPro" id="IPR011528">
    <property type="entry name" value="NERD"/>
</dbReference>
<evidence type="ECO:0000313" key="2">
    <source>
        <dbReference type="EMBL" id="WXA02391.1"/>
    </source>
</evidence>
<dbReference type="Pfam" id="PF08378">
    <property type="entry name" value="NERD"/>
    <property type="match status" value="1"/>
</dbReference>
<dbReference type="Proteomes" id="UP001368318">
    <property type="component" value="Chromosome"/>
</dbReference>
<keyword evidence="4" id="KW-1185">Reference proteome</keyword>
<accession>A0AAU6NXM0</accession>
<dbReference type="InterPro" id="IPR003593">
    <property type="entry name" value="AAA+_ATPase"/>
</dbReference>
<proteinExistence type="predicted"/>
<dbReference type="EMBL" id="CP136925">
    <property type="protein sequence ID" value="WXA12447.1"/>
    <property type="molecule type" value="Genomic_DNA"/>
</dbReference>
<evidence type="ECO:0000313" key="3">
    <source>
        <dbReference type="EMBL" id="WXA12447.1"/>
    </source>
</evidence>
<dbReference type="AlphaFoldDB" id="A0AAU6NXM0"/>
<dbReference type="RefSeq" id="WP_338731454.1">
    <property type="nucleotide sequence ID" value="NZ_CP136924.1"/>
</dbReference>
<protein>
    <submittedName>
        <fullName evidence="2">NERD domain-containing protein</fullName>
    </submittedName>
</protein>
<name>A0AAU6NXM0_9FLAO</name>
<dbReference type="EMBL" id="CP136924">
    <property type="protein sequence ID" value="WXA02391.1"/>
    <property type="molecule type" value="Genomic_DNA"/>
</dbReference>
<dbReference type="SMART" id="SM00382">
    <property type="entry name" value="AAA"/>
    <property type="match status" value="1"/>
</dbReference>
<dbReference type="KEGG" id="mcaa:R3L15_09955"/>
<sequence length="580" mass="67672">MPVTFHPNNPIDALETIIVKEDGSPLRGEIDIYRKLWRELGESELEWDVWHDLKLPEHSDNFNYYKKTSAQIDFLILCKYGILVLEVKGGTISSKNNTFYYGRNFNTPMKQNPFKQAEGYKYTLKDNILNNFKNCFFCEVVVFPHVDYPFESKLIDSNLLWSKYIAQTFDNSIEKFLINAIKYSKNKHKKHFRNYNELSHKEYVAIKNILSPIISDRNKLNTINTLEWLGIQNIEILEGLYKNPRIMIEGPPGSGKTTLAKAFIDKQYNKNGIYLCWNNFLMQYTKSILTERNLTCEIEVTTFFRFFKKHNPSLSYRELASMTEDEFYEVVKNTIQKLELEDKLTPYDFMIIDEAQDLFDRGLDLFINKFSGFNGQGLTNGNSLVLYDIDQSYTSTGRNVTEIADLLTEYYSHFKISEVKRSAQNPNIRKLSSEVLENPSIILNEEFEELFPNIKINQYQSLQNVKKHIVKDILTPIRETDSSLKGKDCVILIESTFLQGTYKGDEDLRELLIIKDVEELNEQNLRGTTNKLRYTSILKYKGLEKKNVFLVVSEPSEINKYELFVGITRAILNLEINIVK</sequence>
<feature type="domain" description="AAA+ ATPase" evidence="1">
    <location>
        <begin position="242"/>
        <end position="525"/>
    </location>
</feature>
<gene>
    <name evidence="3" type="ORF">R3L15_09955</name>
    <name evidence="2" type="ORF">R3L16_11630</name>
</gene>
<evidence type="ECO:0000259" key="1">
    <source>
        <dbReference type="SMART" id="SM00382"/>
    </source>
</evidence>
<dbReference type="InterPro" id="IPR027417">
    <property type="entry name" value="P-loop_NTPase"/>
</dbReference>
<evidence type="ECO:0000313" key="4">
    <source>
        <dbReference type="Proteomes" id="UP001368318"/>
    </source>
</evidence>
<dbReference type="Gene3D" id="3.40.50.300">
    <property type="entry name" value="P-loop containing nucleotide triphosphate hydrolases"/>
    <property type="match status" value="1"/>
</dbReference>
<dbReference type="SUPFAM" id="SSF52540">
    <property type="entry name" value="P-loop containing nucleoside triphosphate hydrolases"/>
    <property type="match status" value="1"/>
</dbReference>
<organism evidence="2 4">
    <name type="scientific">Mangrovimonas cancribranchiae</name>
    <dbReference type="NCBI Taxonomy" id="3080055"/>
    <lineage>
        <taxon>Bacteria</taxon>
        <taxon>Pseudomonadati</taxon>
        <taxon>Bacteroidota</taxon>
        <taxon>Flavobacteriia</taxon>
        <taxon>Flavobacteriales</taxon>
        <taxon>Flavobacteriaceae</taxon>
        <taxon>Mangrovimonas</taxon>
    </lineage>
</organism>
<reference evidence="2 4" key="1">
    <citation type="submission" date="2023-10" db="EMBL/GenBank/DDBJ databases">
        <title>Culture-based analysis of two novel bacteria associated with mangrove crab gills.</title>
        <authorList>
            <person name="Yang X."/>
            <person name="Garuglieri E."/>
            <person name="Van Goethem M.W."/>
            <person name="Fusi M."/>
            <person name="Marasco R."/>
            <person name="Daffonchio D.G."/>
        </authorList>
    </citation>
    <scope>NUCLEOTIDE SEQUENCE [LARGE SCALE GENOMIC DNA]</scope>
    <source>
        <strain evidence="3">UG2-1</strain>
        <strain evidence="2">UG2-2</strain>
        <strain evidence="4">UG2_2</strain>
    </source>
</reference>